<dbReference type="InterPro" id="IPR005618">
    <property type="entry name" value="OMPW"/>
</dbReference>
<dbReference type="Gene3D" id="2.40.160.20">
    <property type="match status" value="1"/>
</dbReference>
<protein>
    <submittedName>
        <fullName evidence="3">Outer membrane protein</fullName>
    </submittedName>
</protein>
<dbReference type="SUPFAM" id="SSF56925">
    <property type="entry name" value="OMPA-like"/>
    <property type="match status" value="1"/>
</dbReference>
<dbReference type="Pfam" id="PF03922">
    <property type="entry name" value="OmpW"/>
    <property type="match status" value="1"/>
</dbReference>
<proteinExistence type="predicted"/>
<dbReference type="PANTHER" id="PTHR36920:SF1">
    <property type="entry name" value="OUTER MEMBRANE PROTEIN W"/>
    <property type="match status" value="1"/>
</dbReference>
<evidence type="ECO:0000256" key="2">
    <source>
        <dbReference type="SAM" id="SignalP"/>
    </source>
</evidence>
<keyword evidence="2" id="KW-0732">Signal</keyword>
<feature type="signal peptide" evidence="2">
    <location>
        <begin position="1"/>
        <end position="28"/>
    </location>
</feature>
<sequence length="231" mass="24276">MKLPLSPRSSLRLALALLPALTALPAAAQHSLYIGGAYFDIASKADALQGGPATPAPGVRLRVGDAATVGFGYVYRPVDRWAVELALGVPPAHKVYGEGVIQPFGQIASVGQVCPTVFVNYHLGQPGDRVRPLVGLGLNHTRFQKMRSTASGDAASGGPTTIELSDSWGLAAHAGAVWQLDPQWSVVGTVAAADVRSDLRATTRTASGEVVRTTRIDFRPVVYSLSLGYSF</sequence>
<accession>A0A318GVT7</accession>
<comment type="subcellular location">
    <subcellularLocation>
        <location evidence="1">Cell outer membrane</location>
    </subcellularLocation>
</comment>
<feature type="chain" id="PRO_5016301919" evidence="2">
    <location>
        <begin position="29"/>
        <end position="231"/>
    </location>
</feature>
<dbReference type="InterPro" id="IPR011250">
    <property type="entry name" value="OMP/PagP_B-barrel"/>
</dbReference>
<dbReference type="PANTHER" id="PTHR36920">
    <property type="match status" value="1"/>
</dbReference>
<organism evidence="3 4">
    <name type="scientific">Sphaerotilus hippei</name>
    <dbReference type="NCBI Taxonomy" id="744406"/>
    <lineage>
        <taxon>Bacteria</taxon>
        <taxon>Pseudomonadati</taxon>
        <taxon>Pseudomonadota</taxon>
        <taxon>Betaproteobacteria</taxon>
        <taxon>Burkholderiales</taxon>
        <taxon>Sphaerotilaceae</taxon>
        <taxon>Sphaerotilus</taxon>
    </lineage>
</organism>
<evidence type="ECO:0000256" key="1">
    <source>
        <dbReference type="ARBA" id="ARBA00004442"/>
    </source>
</evidence>
<dbReference type="EMBL" id="QJJS01000018">
    <property type="protein sequence ID" value="PXW93678.1"/>
    <property type="molecule type" value="Genomic_DNA"/>
</dbReference>
<dbReference type="AlphaFoldDB" id="A0A318GVT7"/>
<evidence type="ECO:0000313" key="3">
    <source>
        <dbReference type="EMBL" id="PXW93678.1"/>
    </source>
</evidence>
<comment type="caution">
    <text evidence="3">The sequence shown here is derived from an EMBL/GenBank/DDBJ whole genome shotgun (WGS) entry which is preliminary data.</text>
</comment>
<evidence type="ECO:0000313" key="4">
    <source>
        <dbReference type="Proteomes" id="UP000247811"/>
    </source>
</evidence>
<dbReference type="Proteomes" id="UP000247811">
    <property type="component" value="Unassembled WGS sequence"/>
</dbReference>
<dbReference type="RefSeq" id="WP_110401938.1">
    <property type="nucleotide sequence ID" value="NZ_QJJS01000018.1"/>
</dbReference>
<reference evidence="3 4" key="1">
    <citation type="submission" date="2018-05" db="EMBL/GenBank/DDBJ databases">
        <title>Genomic Encyclopedia of Type Strains, Phase IV (KMG-IV): sequencing the most valuable type-strain genomes for metagenomic binning, comparative biology and taxonomic classification.</title>
        <authorList>
            <person name="Goeker M."/>
        </authorList>
    </citation>
    <scope>NUCLEOTIDE SEQUENCE [LARGE SCALE GENOMIC DNA]</scope>
    <source>
        <strain evidence="3 4">DSM 566</strain>
    </source>
</reference>
<name>A0A318GVT7_9BURK</name>
<dbReference type="GO" id="GO:0009279">
    <property type="term" value="C:cell outer membrane"/>
    <property type="evidence" value="ECO:0007669"/>
    <property type="project" value="UniProtKB-SubCell"/>
</dbReference>
<keyword evidence="4" id="KW-1185">Reference proteome</keyword>
<gene>
    <name evidence="3" type="ORF">C7444_11847</name>
</gene>
<dbReference type="OrthoDB" id="9807574at2"/>
<dbReference type="GO" id="GO:0055085">
    <property type="term" value="P:transmembrane transport"/>
    <property type="evidence" value="ECO:0007669"/>
    <property type="project" value="TreeGrafter"/>
</dbReference>